<dbReference type="EMBL" id="CM056741">
    <property type="protein sequence ID" value="KAJ8688258.1"/>
    <property type="molecule type" value="Genomic_DNA"/>
</dbReference>
<name>A0ACC2PZ99_9HYME</name>
<protein>
    <submittedName>
        <fullName evidence="1">Uncharacterized protein</fullName>
    </submittedName>
</protein>
<gene>
    <name evidence="1" type="ORF">QAD02_024053</name>
</gene>
<accession>A0ACC2PZ99</accession>
<evidence type="ECO:0000313" key="1">
    <source>
        <dbReference type="EMBL" id="KAJ8688258.1"/>
    </source>
</evidence>
<sequence>MKEDDEASNPDSELSAVVGALLDTLNDKDETVKQSATESLNKISKKKPVVVLQASIYFWELHKKVPDAHKIAVLKIMTNICQKHIERLEDSIAQSIADLALVEIIGYASEQASELIVALSRSQCAQAVGALIIKFEPKIIPHHAVIRAIGMIAEANASGILPFIKVTLSVLIPILSDMADDQLKFASTYTLEKVSDAISDCLSNAEIITNSGMSKDIFFDELSTAFEILTNTWLRTSRNIVLTESILTAVASIVPLLSTNNNEAILVKLTVVSLNFCKKSKARLPAARIISWILNASNNELKEALRPHLDQMHQTLLENVSIAPFDIVREALLTHYEVLQCFRSIVLLYPEDGLDRILQYLKFQNSNQRSRALVVLRHLINTLPAEDELALQKIAQSIQDSLSDGNTRQVVGVIVALAARPNFFLLPSQRSSFIKFIVLHCGSKADEAEACEEALHLLSSTVEGAESWLWPSLIKALMDPSYAASATSILRALTPLSSKLIMRDDTDHQAPTTNDEINPENITIGSSNSSINTAADESMRNFAKTKLLVRCLELMAMSESNRSPVVGFLRCAAPLFGKQSKLKQQWESRLAELGRFLEQSCHVDMLDSERELIWEERVVEWLEASASIEGDQWALELADEIVTVCGRSTGMTSAGGNEMIPGHQSNGFGGGIGCSPTMAICLGAVAATENHVYLLLELARTHSVPNSTSQSSTVTTSSGEYARAVGICARRHPDLVLRVAEIMCGVEDAKKQPVRLLGLVRDTRAAASNEAAKAGLLHAYAQIASRAEPAKLSAAFDTHVLPWIVRQLNDAKEISTKEAGLIAVEQVGEVAHPHRLAEFAGFRSRSTALATILSLLQSSTGYRPLQLYSLILKAVISLIKVPPALTSEEKQVLLETTMDKVIAASSEIAGMKQLPPHTSQQVIDALSAISSEIILDSADSLATLVDILLPWMQSKSSPERRTTLMVLRSTLRSYHDSLKYTYPGGKLEPGRLLGRFLAWSADPDPTLRPLVIDCVTLALNIGARHRSNSTDSHSLTQELSESKRIIVSEDLKLLYEGVKNLSTAACKSVASGEIVSLAEGLVEALLYRGEGGIAAGISLTELFNLRGTDIPRSNLFIVDSIIGQMRQMDNASCKKGAAAAIVALSVHHSSEVLEHLLRQPLPLDRGSKECWRELGKSESVGPQILELLLHKLENENPLAEISGGNLTPGDSAKRSTACLSGLSSIVAMGQLLSTTKSEELIEHHLAELLAVLLKYLAAWLHVDPPMASASSKYGFVPNRDTCKISPYREAHAVLAKILNVVGVHDAADLPPDAGLQGVESDSEAEERLVVMVHSVVLSASRRPRVLSNVSSRLGKLVTSSLAAQRALAVAFYAELIGRLSEADVIWLDATVNSLLEAKSDSSPLVRKLATIGITRVACLQPKQVEEYLDSCLSALLEGLDEPSNAEGSSEVILESLRGLALLLSVETPRPMSPRLVLALKPFAEKDSNWQMRLAAISALGALAKGWRRHAARSPDDELTDQLLGCLPCFVIKLEDGNAAVAQASREVLCEIAHLVQCPNLSHVIQEHLAPQNKLSMEDFLRELIACLKEDLPQRAEELRNSVVRGYSRSENAVSRATSALVLGLLGEPRPEDIQRLLHLLHDQENFVRARAARALAICFAS</sequence>
<proteinExistence type="predicted"/>
<comment type="caution">
    <text evidence="1">The sequence shown here is derived from an EMBL/GenBank/DDBJ whole genome shotgun (WGS) entry which is preliminary data.</text>
</comment>
<evidence type="ECO:0000313" key="2">
    <source>
        <dbReference type="Proteomes" id="UP001239111"/>
    </source>
</evidence>
<dbReference type="Proteomes" id="UP001239111">
    <property type="component" value="Chromosome 1"/>
</dbReference>
<organism evidence="1 2">
    <name type="scientific">Eretmocerus hayati</name>
    <dbReference type="NCBI Taxonomy" id="131215"/>
    <lineage>
        <taxon>Eukaryota</taxon>
        <taxon>Metazoa</taxon>
        <taxon>Ecdysozoa</taxon>
        <taxon>Arthropoda</taxon>
        <taxon>Hexapoda</taxon>
        <taxon>Insecta</taxon>
        <taxon>Pterygota</taxon>
        <taxon>Neoptera</taxon>
        <taxon>Endopterygota</taxon>
        <taxon>Hymenoptera</taxon>
        <taxon>Apocrita</taxon>
        <taxon>Proctotrupomorpha</taxon>
        <taxon>Chalcidoidea</taxon>
        <taxon>Aphelinidae</taxon>
        <taxon>Aphelininae</taxon>
        <taxon>Eretmocerus</taxon>
    </lineage>
</organism>
<keyword evidence="2" id="KW-1185">Reference proteome</keyword>
<reference evidence="1" key="1">
    <citation type="submission" date="2023-04" db="EMBL/GenBank/DDBJ databases">
        <title>A chromosome-level genome assembly of the parasitoid wasp Eretmocerus hayati.</title>
        <authorList>
            <person name="Zhong Y."/>
            <person name="Liu S."/>
            <person name="Liu Y."/>
        </authorList>
    </citation>
    <scope>NUCLEOTIDE SEQUENCE</scope>
    <source>
        <strain evidence="1">ZJU_SS_LIU_2023</strain>
    </source>
</reference>